<dbReference type="PANTHER" id="PTHR14143:SF1">
    <property type="entry name" value="IRG-TYPE G DOMAIN-CONTAINING PROTEIN"/>
    <property type="match status" value="1"/>
</dbReference>
<dbReference type="InterPro" id="IPR030385">
    <property type="entry name" value="G_IRG_dom"/>
</dbReference>
<protein>
    <submittedName>
        <fullName evidence="3">Interferon-inducible GTPase (IIGP) domain-containing protein</fullName>
    </submittedName>
</protein>
<evidence type="ECO:0000259" key="2">
    <source>
        <dbReference type="PROSITE" id="PS51716"/>
    </source>
</evidence>
<organism evidence="3 4">
    <name type="scientific">Pochonia chlamydosporia 170</name>
    <dbReference type="NCBI Taxonomy" id="1380566"/>
    <lineage>
        <taxon>Eukaryota</taxon>
        <taxon>Fungi</taxon>
        <taxon>Dikarya</taxon>
        <taxon>Ascomycota</taxon>
        <taxon>Pezizomycotina</taxon>
        <taxon>Sordariomycetes</taxon>
        <taxon>Hypocreomycetidae</taxon>
        <taxon>Hypocreales</taxon>
        <taxon>Clavicipitaceae</taxon>
        <taxon>Pochonia</taxon>
    </lineage>
</organism>
<comment type="similarity">
    <text evidence="1">Belongs to the TRAFAC class dynamin-like GTPase superfamily. IRG family.</text>
</comment>
<dbReference type="InterPro" id="IPR007743">
    <property type="entry name" value="Immunity-related_GTPase-like"/>
</dbReference>
<dbReference type="SUPFAM" id="SSF52540">
    <property type="entry name" value="P-loop containing nucleoside triphosphate hydrolases"/>
    <property type="match status" value="1"/>
</dbReference>
<name>A0A179FD29_METCM</name>
<dbReference type="AlphaFoldDB" id="A0A179FD29"/>
<proteinExistence type="inferred from homology"/>
<dbReference type="Pfam" id="PF05049">
    <property type="entry name" value="IIGP"/>
    <property type="match status" value="1"/>
</dbReference>
<evidence type="ECO:0000313" key="4">
    <source>
        <dbReference type="Proteomes" id="UP000078397"/>
    </source>
</evidence>
<dbReference type="OrthoDB" id="422720at2759"/>
<comment type="caution">
    <text evidence="3">The sequence shown here is derived from an EMBL/GenBank/DDBJ whole genome shotgun (WGS) entry which is preliminary data.</text>
</comment>
<dbReference type="GO" id="GO:0005525">
    <property type="term" value="F:GTP binding"/>
    <property type="evidence" value="ECO:0007669"/>
    <property type="project" value="InterPro"/>
</dbReference>
<dbReference type="GO" id="GO:0016020">
    <property type="term" value="C:membrane"/>
    <property type="evidence" value="ECO:0007669"/>
    <property type="project" value="InterPro"/>
</dbReference>
<evidence type="ECO:0000313" key="3">
    <source>
        <dbReference type="EMBL" id="OAQ63475.1"/>
    </source>
</evidence>
<accession>A0A179FD29</accession>
<feature type="domain" description="IRG-type G" evidence="2">
    <location>
        <begin position="70"/>
        <end position="250"/>
    </location>
</feature>
<dbReference type="PROSITE" id="PS51716">
    <property type="entry name" value="G_IRG"/>
    <property type="match status" value="1"/>
</dbReference>
<keyword evidence="4" id="KW-1185">Reference proteome</keyword>
<sequence length="280" mass="30986">MSDERPGTILSRPLSKLVNAPRNWHKVAKVLNVGIVVASNVKPYEAIHLLAFRRTETVQQQRIEEGFEADAKHVGVCGLAGTGKSSLINALRSLSNDDLGAAGILAGSKPVERAKYSAHDSSRPIILHDCPGAMATTKAAEYYHSQRMYLFDTLLIVTVQYCLLNGQPFRTVRSRSDEMVARIRDEKGCSLEDAKPIYAMEADESWAGEFSRDGAPQKIREELLRGHLLVNKNDLLALAREQVVNWPQEKGQTELHERRLLTLVSKVGTGPAEGDEDMTL</sequence>
<dbReference type="PANTHER" id="PTHR14143">
    <property type="entry name" value="INTERFERON-INDUCIBLE GTPASE FAMILY MEMBER"/>
    <property type="match status" value="1"/>
</dbReference>
<dbReference type="EMBL" id="LSBJ02000006">
    <property type="protein sequence ID" value="OAQ63475.1"/>
    <property type="molecule type" value="Genomic_DNA"/>
</dbReference>
<dbReference type="STRING" id="1380566.A0A179FD29"/>
<dbReference type="Gene3D" id="3.40.50.300">
    <property type="entry name" value="P-loop containing nucleotide triphosphate hydrolases"/>
    <property type="match status" value="1"/>
</dbReference>
<reference evidence="3 4" key="1">
    <citation type="journal article" date="2016" name="PLoS Pathog.">
        <title>Biosynthesis of antibiotic leucinostatins in bio-control fungus Purpureocillium lilacinum and their inhibition on phytophthora revealed by genome mining.</title>
        <authorList>
            <person name="Wang G."/>
            <person name="Liu Z."/>
            <person name="Lin R."/>
            <person name="Li E."/>
            <person name="Mao Z."/>
            <person name="Ling J."/>
            <person name="Yang Y."/>
            <person name="Yin W.B."/>
            <person name="Xie B."/>
        </authorList>
    </citation>
    <scope>NUCLEOTIDE SEQUENCE [LARGE SCALE GENOMIC DNA]</scope>
    <source>
        <strain evidence="3">170</strain>
    </source>
</reference>
<dbReference type="InterPro" id="IPR027417">
    <property type="entry name" value="P-loop_NTPase"/>
</dbReference>
<gene>
    <name evidence="3" type="ORF">VFPPC_09841</name>
</gene>
<dbReference type="RefSeq" id="XP_018141055.1">
    <property type="nucleotide sequence ID" value="XM_018288309.1"/>
</dbReference>
<dbReference type="KEGG" id="pchm:VFPPC_09841"/>
<dbReference type="GeneID" id="28852303"/>
<dbReference type="Proteomes" id="UP000078397">
    <property type="component" value="Unassembled WGS sequence"/>
</dbReference>
<evidence type="ECO:0000256" key="1">
    <source>
        <dbReference type="ARBA" id="ARBA00005429"/>
    </source>
</evidence>